<keyword evidence="6 7" id="KW-0804">Transcription</keyword>
<dbReference type="InterPro" id="IPR036388">
    <property type="entry name" value="WH-like_DNA-bd_sf"/>
</dbReference>
<proteinExistence type="inferred from homology"/>
<organism evidence="11 12">
    <name type="scientific">Candidatus Blautia gallistercoris</name>
    <dbReference type="NCBI Taxonomy" id="2838490"/>
    <lineage>
        <taxon>Bacteria</taxon>
        <taxon>Bacillati</taxon>
        <taxon>Bacillota</taxon>
        <taxon>Clostridia</taxon>
        <taxon>Lachnospirales</taxon>
        <taxon>Lachnospiraceae</taxon>
        <taxon>Blautia</taxon>
    </lineage>
</organism>
<keyword evidence="7" id="KW-0055">Arginine biosynthesis</keyword>
<dbReference type="GO" id="GO:1900079">
    <property type="term" value="P:regulation of arginine biosynthetic process"/>
    <property type="evidence" value="ECO:0007669"/>
    <property type="project" value="UniProtKB-UniRule"/>
</dbReference>
<evidence type="ECO:0000259" key="10">
    <source>
        <dbReference type="Pfam" id="PF02863"/>
    </source>
</evidence>
<dbReference type="InterPro" id="IPR036390">
    <property type="entry name" value="WH_DNA-bd_sf"/>
</dbReference>
<dbReference type="SUPFAM" id="SSF46785">
    <property type="entry name" value="Winged helix' DNA-binding domain"/>
    <property type="match status" value="1"/>
</dbReference>
<comment type="function">
    <text evidence="7">Regulates arginine biosynthesis genes.</text>
</comment>
<feature type="domain" description="Arginine repressor C-terminal" evidence="10">
    <location>
        <begin position="79"/>
        <end position="145"/>
    </location>
</feature>
<sequence length="153" mass="17172">MKLERHSKIIELIHQYEIETQEELAARLKEAGYKVTQATVSRDIRELNLTKVAGKSGRSHYEVLHNTKQNLSDKYSRVLRDAYVSMDMAQNILVIKTVPGMAMGVAAALDELQWKEIAGSIAGDDTVMCAIKSADQTLLVMERLRKVLENLNG</sequence>
<keyword evidence="7" id="KW-0678">Repressor</keyword>
<keyword evidence="7" id="KW-0028">Amino-acid biosynthesis</keyword>
<accession>A0A9D1WG50</accession>
<dbReference type="SUPFAM" id="SSF55252">
    <property type="entry name" value="C-terminal domain of arginine repressor"/>
    <property type="match status" value="1"/>
</dbReference>
<dbReference type="HAMAP" id="MF_00173">
    <property type="entry name" value="Arg_repressor"/>
    <property type="match status" value="1"/>
</dbReference>
<gene>
    <name evidence="7 11" type="primary">argR</name>
    <name evidence="11" type="ORF">IAA45_01290</name>
</gene>
<dbReference type="AlphaFoldDB" id="A0A9D1WG50"/>
<name>A0A9D1WG50_9FIRM</name>
<evidence type="ECO:0000256" key="1">
    <source>
        <dbReference type="ARBA" id="ARBA00004496"/>
    </source>
</evidence>
<dbReference type="InterPro" id="IPR020900">
    <property type="entry name" value="Arg_repress_DNA-bd"/>
</dbReference>
<evidence type="ECO:0000256" key="3">
    <source>
        <dbReference type="ARBA" id="ARBA00022490"/>
    </source>
</evidence>
<dbReference type="InterPro" id="IPR020899">
    <property type="entry name" value="Arg_repress_C"/>
</dbReference>
<evidence type="ECO:0000256" key="6">
    <source>
        <dbReference type="ARBA" id="ARBA00023163"/>
    </source>
</evidence>
<dbReference type="InterPro" id="IPR001669">
    <property type="entry name" value="Arg_repress"/>
</dbReference>
<dbReference type="Pfam" id="PF02863">
    <property type="entry name" value="Arg_repressor_C"/>
    <property type="match status" value="1"/>
</dbReference>
<dbReference type="GO" id="GO:0005737">
    <property type="term" value="C:cytoplasm"/>
    <property type="evidence" value="ECO:0007669"/>
    <property type="project" value="UniProtKB-SubCell"/>
</dbReference>
<evidence type="ECO:0000313" key="11">
    <source>
        <dbReference type="EMBL" id="HIX58339.1"/>
    </source>
</evidence>
<comment type="subcellular location">
    <subcellularLocation>
        <location evidence="1 7">Cytoplasm</location>
    </subcellularLocation>
</comment>
<evidence type="ECO:0000256" key="5">
    <source>
        <dbReference type="ARBA" id="ARBA00023125"/>
    </source>
</evidence>
<reference evidence="11" key="1">
    <citation type="journal article" date="2021" name="PeerJ">
        <title>Extensive microbial diversity within the chicken gut microbiome revealed by metagenomics and culture.</title>
        <authorList>
            <person name="Gilroy R."/>
            <person name="Ravi A."/>
            <person name="Getino M."/>
            <person name="Pursley I."/>
            <person name="Horton D.L."/>
            <person name="Alikhan N.F."/>
            <person name="Baker D."/>
            <person name="Gharbi K."/>
            <person name="Hall N."/>
            <person name="Watson M."/>
            <person name="Adriaenssens E.M."/>
            <person name="Foster-Nyarko E."/>
            <person name="Jarju S."/>
            <person name="Secka A."/>
            <person name="Antonio M."/>
            <person name="Oren A."/>
            <person name="Chaudhuri R.R."/>
            <person name="La Ragione R."/>
            <person name="Hildebrand F."/>
            <person name="Pallen M.J."/>
        </authorList>
    </citation>
    <scope>NUCLEOTIDE SEQUENCE</scope>
    <source>
        <strain evidence="11">ChiSjej1B19-8411</strain>
    </source>
</reference>
<evidence type="ECO:0000256" key="8">
    <source>
        <dbReference type="NCBIfam" id="TIGR01529"/>
    </source>
</evidence>
<dbReference type="Pfam" id="PF01316">
    <property type="entry name" value="Arg_repressor"/>
    <property type="match status" value="1"/>
</dbReference>
<dbReference type="Proteomes" id="UP000886817">
    <property type="component" value="Unassembled WGS sequence"/>
</dbReference>
<dbReference type="EMBL" id="DXEX01000036">
    <property type="protein sequence ID" value="HIX58339.1"/>
    <property type="molecule type" value="Genomic_DNA"/>
</dbReference>
<evidence type="ECO:0000313" key="12">
    <source>
        <dbReference type="Proteomes" id="UP000886817"/>
    </source>
</evidence>
<evidence type="ECO:0000259" key="9">
    <source>
        <dbReference type="Pfam" id="PF01316"/>
    </source>
</evidence>
<dbReference type="Gene3D" id="1.10.10.10">
    <property type="entry name" value="Winged helix-like DNA-binding domain superfamily/Winged helix DNA-binding domain"/>
    <property type="match status" value="1"/>
</dbReference>
<dbReference type="GO" id="GO:0051259">
    <property type="term" value="P:protein complex oligomerization"/>
    <property type="evidence" value="ECO:0007669"/>
    <property type="project" value="InterPro"/>
</dbReference>
<evidence type="ECO:0000256" key="2">
    <source>
        <dbReference type="ARBA" id="ARBA00008316"/>
    </source>
</evidence>
<dbReference type="PANTHER" id="PTHR34471">
    <property type="entry name" value="ARGININE REPRESSOR"/>
    <property type="match status" value="1"/>
</dbReference>
<dbReference type="GO" id="GO:0003700">
    <property type="term" value="F:DNA-binding transcription factor activity"/>
    <property type="evidence" value="ECO:0007669"/>
    <property type="project" value="UniProtKB-UniRule"/>
</dbReference>
<dbReference type="GO" id="GO:0003677">
    <property type="term" value="F:DNA binding"/>
    <property type="evidence" value="ECO:0007669"/>
    <property type="project" value="UniProtKB-KW"/>
</dbReference>
<feature type="domain" description="Arginine repressor DNA-binding" evidence="9">
    <location>
        <begin position="2"/>
        <end position="68"/>
    </location>
</feature>
<comment type="pathway">
    <text evidence="7">Amino-acid biosynthesis; L-arginine biosynthesis [regulation].</text>
</comment>
<evidence type="ECO:0000256" key="7">
    <source>
        <dbReference type="HAMAP-Rule" id="MF_00173"/>
    </source>
</evidence>
<keyword evidence="4 7" id="KW-0805">Transcription regulation</keyword>
<keyword evidence="3 7" id="KW-0963">Cytoplasm</keyword>
<dbReference type="InterPro" id="IPR036251">
    <property type="entry name" value="Arg_repress_C_sf"/>
</dbReference>
<dbReference type="PANTHER" id="PTHR34471:SF1">
    <property type="entry name" value="ARGININE REPRESSOR"/>
    <property type="match status" value="1"/>
</dbReference>
<comment type="caution">
    <text evidence="11">The sequence shown here is derived from an EMBL/GenBank/DDBJ whole genome shotgun (WGS) entry which is preliminary data.</text>
</comment>
<dbReference type="PRINTS" id="PR01467">
    <property type="entry name" value="ARGREPRESSOR"/>
</dbReference>
<reference evidence="11" key="2">
    <citation type="submission" date="2021-04" db="EMBL/GenBank/DDBJ databases">
        <authorList>
            <person name="Gilroy R."/>
        </authorList>
    </citation>
    <scope>NUCLEOTIDE SEQUENCE</scope>
    <source>
        <strain evidence="11">ChiSjej1B19-8411</strain>
    </source>
</reference>
<dbReference type="GO" id="GO:0034618">
    <property type="term" value="F:arginine binding"/>
    <property type="evidence" value="ECO:0007669"/>
    <property type="project" value="InterPro"/>
</dbReference>
<protein>
    <recommendedName>
        <fullName evidence="7 8">Arginine repressor</fullName>
    </recommendedName>
</protein>
<dbReference type="GO" id="GO:0006526">
    <property type="term" value="P:L-arginine biosynthetic process"/>
    <property type="evidence" value="ECO:0007669"/>
    <property type="project" value="UniProtKB-KW"/>
</dbReference>
<evidence type="ECO:0000256" key="4">
    <source>
        <dbReference type="ARBA" id="ARBA00023015"/>
    </source>
</evidence>
<comment type="similarity">
    <text evidence="2 7">Belongs to the ArgR family.</text>
</comment>
<dbReference type="NCBIfam" id="TIGR01529">
    <property type="entry name" value="argR_whole"/>
    <property type="match status" value="1"/>
</dbReference>
<keyword evidence="5 7" id="KW-0238">DNA-binding</keyword>
<dbReference type="Gene3D" id="3.30.1360.40">
    <property type="match status" value="1"/>
</dbReference>